<keyword evidence="4" id="KW-1185">Reference proteome</keyword>
<proteinExistence type="predicted"/>
<feature type="domain" description="2TM" evidence="2">
    <location>
        <begin position="23"/>
        <end position="115"/>
    </location>
</feature>
<gene>
    <name evidence="3" type="ORF">ESV24_07145</name>
</gene>
<name>A0A5C6YRS2_9FLAO</name>
<evidence type="ECO:0000313" key="4">
    <source>
        <dbReference type="Proteomes" id="UP000321945"/>
    </source>
</evidence>
<keyword evidence="1" id="KW-0472">Membrane</keyword>
<reference evidence="3 4" key="1">
    <citation type="submission" date="2019-08" db="EMBL/GenBank/DDBJ databases">
        <title>Genome of Aequorivita lipolytica Y10-2 (type strain).</title>
        <authorList>
            <person name="Bowman J.P."/>
        </authorList>
    </citation>
    <scope>NUCLEOTIDE SEQUENCE [LARGE SCALE GENOMIC DNA]</scope>
    <source>
        <strain evidence="3 4">Y10-2</strain>
    </source>
</reference>
<dbReference type="RefSeq" id="WP_111815698.1">
    <property type="nucleotide sequence ID" value="NZ_CBCRZQ010000004.1"/>
</dbReference>
<evidence type="ECO:0000259" key="2">
    <source>
        <dbReference type="Pfam" id="PF13239"/>
    </source>
</evidence>
<feature type="transmembrane region" description="Helical" evidence="1">
    <location>
        <begin position="72"/>
        <end position="93"/>
    </location>
</feature>
<keyword evidence="1" id="KW-0812">Transmembrane</keyword>
<evidence type="ECO:0000313" key="3">
    <source>
        <dbReference type="EMBL" id="TXD69602.1"/>
    </source>
</evidence>
<feature type="transmembrane region" description="Helical" evidence="1">
    <location>
        <begin position="34"/>
        <end position="52"/>
    </location>
</feature>
<dbReference type="EMBL" id="VORU01000004">
    <property type="protein sequence ID" value="TXD69602.1"/>
    <property type="molecule type" value="Genomic_DNA"/>
</dbReference>
<dbReference type="Pfam" id="PF13239">
    <property type="entry name" value="2TM"/>
    <property type="match status" value="1"/>
</dbReference>
<dbReference type="OrthoDB" id="8965954at2"/>
<sequence>MKKKREITIIGTKMDYSENMQWRKAQQRVETLKVFYRHLLIYIVVNIAIFIVRGQVLEFFLNKSPDKNFIEWIDWNVLIVPVFWGIGLLFHAAKAFQYKFKFIKNWEERQLKKFIKED</sequence>
<protein>
    <submittedName>
        <fullName evidence="3">2TM domain-containing protein</fullName>
    </submittedName>
</protein>
<dbReference type="AlphaFoldDB" id="A0A5C6YRS2"/>
<keyword evidence="1" id="KW-1133">Transmembrane helix</keyword>
<dbReference type="InterPro" id="IPR025698">
    <property type="entry name" value="2TM_dom"/>
</dbReference>
<organism evidence="3 4">
    <name type="scientific">Aequorivita lipolytica</name>
    <dbReference type="NCBI Taxonomy" id="153267"/>
    <lineage>
        <taxon>Bacteria</taxon>
        <taxon>Pseudomonadati</taxon>
        <taxon>Bacteroidota</taxon>
        <taxon>Flavobacteriia</taxon>
        <taxon>Flavobacteriales</taxon>
        <taxon>Flavobacteriaceae</taxon>
        <taxon>Aequorivita</taxon>
    </lineage>
</organism>
<evidence type="ECO:0000256" key="1">
    <source>
        <dbReference type="SAM" id="Phobius"/>
    </source>
</evidence>
<dbReference type="Proteomes" id="UP000321945">
    <property type="component" value="Unassembled WGS sequence"/>
</dbReference>
<accession>A0A5C6YRS2</accession>
<comment type="caution">
    <text evidence="3">The sequence shown here is derived from an EMBL/GenBank/DDBJ whole genome shotgun (WGS) entry which is preliminary data.</text>
</comment>